<dbReference type="PANTHER" id="PTHR33164:SF43">
    <property type="entry name" value="HTH-TYPE TRANSCRIPTIONAL REPRESSOR YETL"/>
    <property type="match status" value="1"/>
</dbReference>
<dbReference type="InterPro" id="IPR000835">
    <property type="entry name" value="HTH_MarR-typ"/>
</dbReference>
<dbReference type="InterPro" id="IPR036390">
    <property type="entry name" value="WH_DNA-bd_sf"/>
</dbReference>
<dbReference type="PANTHER" id="PTHR33164">
    <property type="entry name" value="TRANSCRIPTIONAL REGULATOR, MARR FAMILY"/>
    <property type="match status" value="1"/>
</dbReference>
<proteinExistence type="predicted"/>
<dbReference type="SMART" id="SM00347">
    <property type="entry name" value="HTH_MARR"/>
    <property type="match status" value="1"/>
</dbReference>
<organism evidence="3 4">
    <name type="scientific">Naasia lichenicola</name>
    <dbReference type="NCBI Taxonomy" id="2565933"/>
    <lineage>
        <taxon>Bacteria</taxon>
        <taxon>Bacillati</taxon>
        <taxon>Actinomycetota</taxon>
        <taxon>Actinomycetes</taxon>
        <taxon>Micrococcales</taxon>
        <taxon>Microbacteriaceae</taxon>
        <taxon>Naasia</taxon>
    </lineage>
</organism>
<name>A0A4S4FMW9_9MICO</name>
<dbReference type="GO" id="GO:0006950">
    <property type="term" value="P:response to stress"/>
    <property type="evidence" value="ECO:0007669"/>
    <property type="project" value="TreeGrafter"/>
</dbReference>
<dbReference type="GO" id="GO:0003700">
    <property type="term" value="F:DNA-binding transcription factor activity"/>
    <property type="evidence" value="ECO:0007669"/>
    <property type="project" value="InterPro"/>
</dbReference>
<dbReference type="SUPFAM" id="SSF46785">
    <property type="entry name" value="Winged helix' DNA-binding domain"/>
    <property type="match status" value="1"/>
</dbReference>
<evidence type="ECO:0000259" key="2">
    <source>
        <dbReference type="PROSITE" id="PS50995"/>
    </source>
</evidence>
<dbReference type="InterPro" id="IPR036388">
    <property type="entry name" value="WH-like_DNA-bd_sf"/>
</dbReference>
<dbReference type="AlphaFoldDB" id="A0A4S4FMW9"/>
<evidence type="ECO:0000256" key="1">
    <source>
        <dbReference type="SAM" id="MobiDB-lite"/>
    </source>
</evidence>
<feature type="compositionally biased region" description="Basic and acidic residues" evidence="1">
    <location>
        <begin position="165"/>
        <end position="186"/>
    </location>
</feature>
<keyword evidence="4" id="KW-1185">Reference proteome</keyword>
<dbReference type="RefSeq" id="WP_136426718.1">
    <property type="nucleotide sequence ID" value="NZ_SSSM01000003.1"/>
</dbReference>
<dbReference type="Proteomes" id="UP000309133">
    <property type="component" value="Unassembled WGS sequence"/>
</dbReference>
<dbReference type="OrthoDB" id="162531at2"/>
<reference evidence="3 4" key="1">
    <citation type="submission" date="2019-04" db="EMBL/GenBank/DDBJ databases">
        <authorList>
            <person name="Jiang L."/>
        </authorList>
    </citation>
    <scope>NUCLEOTIDE SEQUENCE [LARGE SCALE GENOMIC DNA]</scope>
    <source>
        <strain evidence="3 4">YIM 131853</strain>
    </source>
</reference>
<feature type="region of interest" description="Disordered" evidence="1">
    <location>
        <begin position="160"/>
        <end position="186"/>
    </location>
</feature>
<comment type="caution">
    <text evidence="3">The sequence shown here is derived from an EMBL/GenBank/DDBJ whole genome shotgun (WGS) entry which is preliminary data.</text>
</comment>
<dbReference type="PROSITE" id="PS50995">
    <property type="entry name" value="HTH_MARR_2"/>
    <property type="match status" value="1"/>
</dbReference>
<feature type="domain" description="HTH marR-type" evidence="2">
    <location>
        <begin position="17"/>
        <end position="149"/>
    </location>
</feature>
<protein>
    <submittedName>
        <fullName evidence="3">MarR family transcriptional regulator</fullName>
    </submittedName>
</protein>
<sequence>MTETPPETPPPHSAPAAGELYYLVMRLARSFSRAAEDIAWHADISVAEFSILLVLGEGAPLSSAQLARRAFMTPQASHQLVSGLLTRRLVESLPHPTNRRVLLVSPTEEGWGVVERSRALLREMQDRATSRLSARDRAALEGNLLTVADTVLGGWFGDPEAEAEAASRRTDRRRGESGRGMRAAGD</sequence>
<evidence type="ECO:0000313" key="3">
    <source>
        <dbReference type="EMBL" id="THG31598.1"/>
    </source>
</evidence>
<gene>
    <name evidence="3" type="ORF">E6C64_05870</name>
</gene>
<dbReference type="Pfam" id="PF12802">
    <property type="entry name" value="MarR_2"/>
    <property type="match status" value="1"/>
</dbReference>
<accession>A0A4S4FMW9</accession>
<evidence type="ECO:0000313" key="4">
    <source>
        <dbReference type="Proteomes" id="UP000309133"/>
    </source>
</evidence>
<dbReference type="InterPro" id="IPR039422">
    <property type="entry name" value="MarR/SlyA-like"/>
</dbReference>
<dbReference type="EMBL" id="SSSM01000003">
    <property type="protein sequence ID" value="THG31598.1"/>
    <property type="molecule type" value="Genomic_DNA"/>
</dbReference>
<dbReference type="Gene3D" id="1.10.10.10">
    <property type="entry name" value="Winged helix-like DNA-binding domain superfamily/Winged helix DNA-binding domain"/>
    <property type="match status" value="1"/>
</dbReference>